<dbReference type="VEuPathDB" id="FungiDB:CPAG_03456"/>
<evidence type="ECO:0000313" key="3">
    <source>
        <dbReference type="Proteomes" id="UP000054567"/>
    </source>
</evidence>
<dbReference type="GO" id="GO:0016491">
    <property type="term" value="F:oxidoreductase activity"/>
    <property type="evidence" value="ECO:0007669"/>
    <property type="project" value="UniProtKB-KW"/>
</dbReference>
<keyword evidence="1" id="KW-0560">Oxidoreductase</keyword>
<organism evidence="2 3">
    <name type="scientific">Coccidioides posadasii RMSCC 3488</name>
    <dbReference type="NCBI Taxonomy" id="454284"/>
    <lineage>
        <taxon>Eukaryota</taxon>
        <taxon>Fungi</taxon>
        <taxon>Dikarya</taxon>
        <taxon>Ascomycota</taxon>
        <taxon>Pezizomycotina</taxon>
        <taxon>Eurotiomycetes</taxon>
        <taxon>Eurotiomycetidae</taxon>
        <taxon>Onygenales</taxon>
        <taxon>Onygenaceae</taxon>
        <taxon>Coccidioides</taxon>
    </lineage>
</organism>
<reference evidence="3" key="3">
    <citation type="journal article" date="2010" name="Genome Res.">
        <title>Population genomic sequencing of Coccidioides fungi reveals recent hybridization and transposon control.</title>
        <authorList>
            <person name="Neafsey D.E."/>
            <person name="Barker B.M."/>
            <person name="Sharpton T.J."/>
            <person name="Stajich J.E."/>
            <person name="Park D.J."/>
            <person name="Whiston E."/>
            <person name="Hung C.-Y."/>
            <person name="McMahan C."/>
            <person name="White J."/>
            <person name="Sykes S."/>
            <person name="Heiman D."/>
            <person name="Young S."/>
            <person name="Zeng Q."/>
            <person name="Abouelleil A."/>
            <person name="Aftuck L."/>
            <person name="Bessette D."/>
            <person name="Brown A."/>
            <person name="FitzGerald M."/>
            <person name="Lui A."/>
            <person name="Macdonald J.P."/>
            <person name="Priest M."/>
            <person name="Orbach M.J."/>
            <person name="Galgiani J.N."/>
            <person name="Kirkland T.N."/>
            <person name="Cole G.T."/>
            <person name="Birren B.W."/>
            <person name="Henn M.R."/>
            <person name="Taylor J.W."/>
            <person name="Rounsley S.D."/>
        </authorList>
    </citation>
    <scope>NUCLEOTIDE SEQUENCE [LARGE SCALE GENOMIC DNA]</scope>
    <source>
        <strain evidence="3">RMSCC 3488</strain>
    </source>
</reference>
<dbReference type="AlphaFoldDB" id="A0A0J6FD01"/>
<sequence length="316" mass="34624">MVSLSEVRAANAQLVKCSPGGVYVFVGATSGIGENALRKFARLAAKPRVYIVGRNLVVGESLLRDLRESNPDGEFIFIHKDISLVKDAEDVCAEIASKETRLDLLFLSAGYFPWDGRQDTVEGLDAAMATRYYTRILLAKRLARLLEASPAGRVVSVLYATGSTRLVETDLGLESPENYSMMKAGVGTATMNSLALHHLATLHPRVSFVHTYPGVVRTKGWANGGRSFVGLVVKYVLAPLTWPFALSVDEAGDRALYTTISEQNRVDGSGASQVILVNWNNDTVQPDRLTREYMTSEMLGKVWDHTEATLKSILEK</sequence>
<gene>
    <name evidence="2" type="ORF">CPAG_03456</name>
</gene>
<dbReference type="Pfam" id="PF00106">
    <property type="entry name" value="adh_short"/>
    <property type="match status" value="1"/>
</dbReference>
<evidence type="ECO:0000313" key="2">
    <source>
        <dbReference type="EMBL" id="KMM67120.1"/>
    </source>
</evidence>
<dbReference type="Proteomes" id="UP000054567">
    <property type="component" value="Unassembled WGS sequence"/>
</dbReference>
<dbReference type="InterPro" id="IPR052228">
    <property type="entry name" value="Sec_Metab_Biosynth_Oxidored"/>
</dbReference>
<dbReference type="InterPro" id="IPR002347">
    <property type="entry name" value="SDR_fam"/>
</dbReference>
<reference evidence="3" key="2">
    <citation type="journal article" date="2009" name="Genome Res.">
        <title>Comparative genomic analyses of the human fungal pathogens Coccidioides and their relatives.</title>
        <authorList>
            <person name="Sharpton T.J."/>
            <person name="Stajich J.E."/>
            <person name="Rounsley S.D."/>
            <person name="Gardner M.J."/>
            <person name="Wortman J.R."/>
            <person name="Jordar V.S."/>
            <person name="Maiti R."/>
            <person name="Kodira C.D."/>
            <person name="Neafsey D.E."/>
            <person name="Zeng Q."/>
            <person name="Hung C.-Y."/>
            <person name="McMahan C."/>
            <person name="Muszewska A."/>
            <person name="Grynberg M."/>
            <person name="Mandel M.A."/>
            <person name="Kellner E.M."/>
            <person name="Barker B.M."/>
            <person name="Galgiani J.N."/>
            <person name="Orbach M.J."/>
            <person name="Kirkland T.N."/>
            <person name="Cole G.T."/>
            <person name="Henn M.R."/>
            <person name="Birren B.W."/>
            <person name="Taylor J.W."/>
        </authorList>
    </citation>
    <scope>NUCLEOTIDE SEQUENCE [LARGE SCALE GENOMIC DNA]</scope>
    <source>
        <strain evidence="3">RMSCC 3488</strain>
    </source>
</reference>
<dbReference type="Gene3D" id="3.40.50.720">
    <property type="entry name" value="NAD(P)-binding Rossmann-like Domain"/>
    <property type="match status" value="1"/>
</dbReference>
<dbReference type="PANTHER" id="PTHR47534">
    <property type="entry name" value="YALI0E05731P"/>
    <property type="match status" value="1"/>
</dbReference>
<dbReference type="OrthoDB" id="2898509at2759"/>
<dbReference type="SUPFAM" id="SSF51735">
    <property type="entry name" value="NAD(P)-binding Rossmann-fold domains"/>
    <property type="match status" value="1"/>
</dbReference>
<reference evidence="2 3" key="1">
    <citation type="submission" date="2007-06" db="EMBL/GenBank/DDBJ databases">
        <title>The Genome Sequence of Coccidioides posadasii RMSCC_3488.</title>
        <authorList>
            <consortium name="Coccidioides Genome Resources Consortium"/>
            <consortium name="The Broad Institute Genome Sequencing Platform"/>
            <person name="Henn M.R."/>
            <person name="Sykes S."/>
            <person name="Young S."/>
            <person name="Jaffe D."/>
            <person name="Berlin A."/>
            <person name="Alvarez P."/>
            <person name="Butler J."/>
            <person name="Gnerre S."/>
            <person name="Grabherr M."/>
            <person name="Mauceli E."/>
            <person name="Brockman W."/>
            <person name="Kodira C."/>
            <person name="Alvarado L."/>
            <person name="Zeng Q."/>
            <person name="Crawford M."/>
            <person name="Antoine C."/>
            <person name="Devon K."/>
            <person name="Galgiani J."/>
            <person name="Orsborn K."/>
            <person name="Lewis M.L."/>
            <person name="Nusbaum C."/>
            <person name="Galagan J."/>
            <person name="Birren B."/>
        </authorList>
    </citation>
    <scope>NUCLEOTIDE SEQUENCE [LARGE SCALE GENOMIC DNA]</scope>
    <source>
        <strain evidence="2 3">RMSCC 3488</strain>
    </source>
</reference>
<accession>A0A0J6FD01</accession>
<dbReference type="InterPro" id="IPR036291">
    <property type="entry name" value="NAD(P)-bd_dom_sf"/>
</dbReference>
<proteinExistence type="predicted"/>
<evidence type="ECO:0000256" key="1">
    <source>
        <dbReference type="ARBA" id="ARBA00023002"/>
    </source>
</evidence>
<dbReference type="EMBL" id="DS268110">
    <property type="protein sequence ID" value="KMM67120.1"/>
    <property type="molecule type" value="Genomic_DNA"/>
</dbReference>
<dbReference type="PANTHER" id="PTHR47534:SF3">
    <property type="entry name" value="ALCOHOL DEHYDROGENASE-LIKE C-TERMINAL DOMAIN-CONTAINING PROTEIN"/>
    <property type="match status" value="1"/>
</dbReference>
<protein>
    <submittedName>
        <fullName evidence="2">Uncharacterized protein</fullName>
    </submittedName>
</protein>
<name>A0A0J6FD01_COCPO</name>